<comment type="caution">
    <text evidence="8">The sequence shown here is derived from an EMBL/GenBank/DDBJ whole genome shotgun (WGS) entry which is preliminary data.</text>
</comment>
<dbReference type="InterPro" id="IPR003018">
    <property type="entry name" value="GAF"/>
</dbReference>
<dbReference type="PRINTS" id="PR00344">
    <property type="entry name" value="BCTRLSENSOR"/>
</dbReference>
<dbReference type="PANTHER" id="PTHR43102:SF2">
    <property type="entry name" value="GAF DOMAIN-CONTAINING PROTEIN"/>
    <property type="match status" value="1"/>
</dbReference>
<dbReference type="SUPFAM" id="SSF47384">
    <property type="entry name" value="Homodimeric domain of signal transducing histidine kinase"/>
    <property type="match status" value="1"/>
</dbReference>
<dbReference type="CDD" id="cd00082">
    <property type="entry name" value="HisKA"/>
    <property type="match status" value="1"/>
</dbReference>
<evidence type="ECO:0000259" key="7">
    <source>
        <dbReference type="PROSITE" id="PS50109"/>
    </source>
</evidence>
<evidence type="ECO:0000256" key="2">
    <source>
        <dbReference type="ARBA" id="ARBA00004236"/>
    </source>
</evidence>
<evidence type="ECO:0000256" key="3">
    <source>
        <dbReference type="ARBA" id="ARBA00012438"/>
    </source>
</evidence>
<dbReference type="Proteomes" id="UP000677082">
    <property type="component" value="Unassembled WGS sequence"/>
</dbReference>
<dbReference type="SUPFAM" id="SSF55781">
    <property type="entry name" value="GAF domain-like"/>
    <property type="match status" value="1"/>
</dbReference>
<gene>
    <name evidence="8" type="ORF">Ato02nite_000490</name>
</gene>
<dbReference type="CDD" id="cd00075">
    <property type="entry name" value="HATPase"/>
    <property type="match status" value="1"/>
</dbReference>
<dbReference type="PANTHER" id="PTHR43102">
    <property type="entry name" value="SLR1143 PROTEIN"/>
    <property type="match status" value="1"/>
</dbReference>
<evidence type="ECO:0000256" key="4">
    <source>
        <dbReference type="ARBA" id="ARBA00022553"/>
    </source>
</evidence>
<dbReference type="RefSeq" id="WP_246605913.1">
    <property type="nucleotide sequence ID" value="NZ_BOQN01000001.1"/>
</dbReference>
<dbReference type="InterPro" id="IPR036097">
    <property type="entry name" value="HisK_dim/P_sf"/>
</dbReference>
<dbReference type="InterPro" id="IPR029016">
    <property type="entry name" value="GAF-like_dom_sf"/>
</dbReference>
<evidence type="ECO:0000256" key="5">
    <source>
        <dbReference type="ARBA" id="ARBA00022777"/>
    </source>
</evidence>
<dbReference type="Pfam" id="PF01590">
    <property type="entry name" value="GAF"/>
    <property type="match status" value="1"/>
</dbReference>
<dbReference type="Pfam" id="PF02518">
    <property type="entry name" value="HATPase_c"/>
    <property type="match status" value="1"/>
</dbReference>
<keyword evidence="6" id="KW-0902">Two-component regulatory system</keyword>
<name>A0A919T623_9ACTN</name>
<dbReference type="SUPFAM" id="SSF55874">
    <property type="entry name" value="ATPase domain of HSP90 chaperone/DNA topoisomerase II/histidine kinase"/>
    <property type="match status" value="1"/>
</dbReference>
<organism evidence="8 9">
    <name type="scientific">Paractinoplanes toevensis</name>
    <dbReference type="NCBI Taxonomy" id="571911"/>
    <lineage>
        <taxon>Bacteria</taxon>
        <taxon>Bacillati</taxon>
        <taxon>Actinomycetota</taxon>
        <taxon>Actinomycetes</taxon>
        <taxon>Micromonosporales</taxon>
        <taxon>Micromonosporaceae</taxon>
        <taxon>Paractinoplanes</taxon>
    </lineage>
</organism>
<dbReference type="PROSITE" id="PS50109">
    <property type="entry name" value="HIS_KIN"/>
    <property type="match status" value="1"/>
</dbReference>
<dbReference type="InterPro" id="IPR005467">
    <property type="entry name" value="His_kinase_dom"/>
</dbReference>
<dbReference type="AlphaFoldDB" id="A0A919T623"/>
<dbReference type="GO" id="GO:0005886">
    <property type="term" value="C:plasma membrane"/>
    <property type="evidence" value="ECO:0007669"/>
    <property type="project" value="UniProtKB-SubCell"/>
</dbReference>
<dbReference type="InterPro" id="IPR004358">
    <property type="entry name" value="Sig_transdc_His_kin-like_C"/>
</dbReference>
<dbReference type="InterPro" id="IPR003661">
    <property type="entry name" value="HisK_dim/P_dom"/>
</dbReference>
<evidence type="ECO:0000313" key="9">
    <source>
        <dbReference type="Proteomes" id="UP000677082"/>
    </source>
</evidence>
<dbReference type="GO" id="GO:0000155">
    <property type="term" value="F:phosphorelay sensor kinase activity"/>
    <property type="evidence" value="ECO:0007669"/>
    <property type="project" value="InterPro"/>
</dbReference>
<dbReference type="Pfam" id="PF00512">
    <property type="entry name" value="HisKA"/>
    <property type="match status" value="1"/>
</dbReference>
<keyword evidence="4" id="KW-0597">Phosphoprotein</keyword>
<proteinExistence type="predicted"/>
<comment type="subcellular location">
    <subcellularLocation>
        <location evidence="2">Cell membrane</location>
    </subcellularLocation>
</comment>
<keyword evidence="9" id="KW-1185">Reference proteome</keyword>
<protein>
    <recommendedName>
        <fullName evidence="3">histidine kinase</fullName>
        <ecNumber evidence="3">2.7.13.3</ecNumber>
    </recommendedName>
</protein>
<dbReference type="Gene3D" id="1.10.287.130">
    <property type="match status" value="1"/>
</dbReference>
<reference evidence="8 9" key="1">
    <citation type="submission" date="2021-03" db="EMBL/GenBank/DDBJ databases">
        <title>Whole genome shotgun sequence of Actinoplanes toevensis NBRC 105298.</title>
        <authorList>
            <person name="Komaki H."/>
            <person name="Tamura T."/>
        </authorList>
    </citation>
    <scope>NUCLEOTIDE SEQUENCE [LARGE SCALE GENOMIC DNA]</scope>
    <source>
        <strain evidence="8 9">NBRC 105298</strain>
    </source>
</reference>
<keyword evidence="5 8" id="KW-0808">Transferase</keyword>
<evidence type="ECO:0000256" key="1">
    <source>
        <dbReference type="ARBA" id="ARBA00000085"/>
    </source>
</evidence>
<keyword evidence="5 8" id="KW-0418">Kinase</keyword>
<dbReference type="SMART" id="SM00387">
    <property type="entry name" value="HATPase_c"/>
    <property type="match status" value="1"/>
</dbReference>
<dbReference type="EMBL" id="BOQN01000001">
    <property type="protein sequence ID" value="GIM88256.1"/>
    <property type="molecule type" value="Genomic_DNA"/>
</dbReference>
<evidence type="ECO:0000313" key="8">
    <source>
        <dbReference type="EMBL" id="GIM88256.1"/>
    </source>
</evidence>
<dbReference type="SMART" id="SM00388">
    <property type="entry name" value="HisKA"/>
    <property type="match status" value="1"/>
</dbReference>
<dbReference type="EC" id="2.7.13.3" evidence="3"/>
<evidence type="ECO:0000256" key="6">
    <source>
        <dbReference type="ARBA" id="ARBA00023012"/>
    </source>
</evidence>
<dbReference type="Gene3D" id="3.30.450.40">
    <property type="match status" value="1"/>
</dbReference>
<sequence>MPTYDYITDGQETTLSPAAEHSRLAALHTYGLLDAVRPVVLDDLTRLAARIFDTPMSTVTLVDRNRQWFAGNTGMDGSEAPRAISLCAWMLDDPRPLIVPDARVDPRFRDYANVTGAPYLRFYAGVPLVNPDGHILGSVCVLDREPREIDEREVTLLSDLAAQAIGHLEAIREQNRLSFLDAELTRLMRREQDLVAAVSHELRTPVTTMQGYLEMLAEDEDLAPYRRMLEPIRRNGDRLVRMVDHLLAGTRPDDAPAKAEGLVDLAAAARTAVDTCEPLAAERGVTVTLSGEELPAYVVGEAAALSQALEHVVRNAVAFSPGGNEVSVRVAGARIEVHDQGAGIPAEELPYVFERFYRGRHAQEQAVPGMGLGLAIAWRIVNAHGGRLALDSAGTGRGTKAKICLPAATPH</sequence>
<dbReference type="Gene3D" id="3.30.565.10">
    <property type="entry name" value="Histidine kinase-like ATPase, C-terminal domain"/>
    <property type="match status" value="1"/>
</dbReference>
<dbReference type="InterPro" id="IPR003594">
    <property type="entry name" value="HATPase_dom"/>
</dbReference>
<dbReference type="SMART" id="SM00065">
    <property type="entry name" value="GAF"/>
    <property type="match status" value="1"/>
</dbReference>
<feature type="domain" description="Histidine kinase" evidence="7">
    <location>
        <begin position="197"/>
        <end position="409"/>
    </location>
</feature>
<accession>A0A919T623</accession>
<comment type="catalytic activity">
    <reaction evidence="1">
        <text>ATP + protein L-histidine = ADP + protein N-phospho-L-histidine.</text>
        <dbReference type="EC" id="2.7.13.3"/>
    </reaction>
</comment>
<dbReference type="InterPro" id="IPR036890">
    <property type="entry name" value="HATPase_C_sf"/>
</dbReference>